<gene>
    <name evidence="1" type="ORF">J1605_014236</name>
</gene>
<protein>
    <submittedName>
        <fullName evidence="1">Uncharacterized protein</fullName>
    </submittedName>
</protein>
<sequence>MARLADYFIVVGYDHEKPGEGEEEIASSGPGAAQLGQLGRVLVPRPSLWRGLGTRGSAPVPAGLGQDRRAGRAGANCAKFLWDKLLPSILSE</sequence>
<proteinExistence type="predicted"/>
<dbReference type="Proteomes" id="UP001159641">
    <property type="component" value="Unassembled WGS sequence"/>
</dbReference>
<evidence type="ECO:0000313" key="1">
    <source>
        <dbReference type="EMBL" id="KAJ8777583.1"/>
    </source>
</evidence>
<accession>A0AB34GDZ3</accession>
<keyword evidence="2" id="KW-1185">Reference proteome</keyword>
<dbReference type="AlphaFoldDB" id="A0AB34GDZ3"/>
<evidence type="ECO:0000313" key="2">
    <source>
        <dbReference type="Proteomes" id="UP001159641"/>
    </source>
</evidence>
<organism evidence="1 2">
    <name type="scientific">Eschrichtius robustus</name>
    <name type="common">California gray whale</name>
    <name type="synonym">Eschrichtius gibbosus</name>
    <dbReference type="NCBI Taxonomy" id="9764"/>
    <lineage>
        <taxon>Eukaryota</taxon>
        <taxon>Metazoa</taxon>
        <taxon>Chordata</taxon>
        <taxon>Craniata</taxon>
        <taxon>Vertebrata</taxon>
        <taxon>Euteleostomi</taxon>
        <taxon>Mammalia</taxon>
        <taxon>Eutheria</taxon>
        <taxon>Laurasiatheria</taxon>
        <taxon>Artiodactyla</taxon>
        <taxon>Whippomorpha</taxon>
        <taxon>Cetacea</taxon>
        <taxon>Mysticeti</taxon>
        <taxon>Eschrichtiidae</taxon>
        <taxon>Eschrichtius</taxon>
    </lineage>
</organism>
<reference evidence="1 2" key="1">
    <citation type="submission" date="2022-11" db="EMBL/GenBank/DDBJ databases">
        <title>Whole genome sequence of Eschrichtius robustus ER-17-0199.</title>
        <authorList>
            <person name="Bruniche-Olsen A."/>
            <person name="Black A.N."/>
            <person name="Fields C.J."/>
            <person name="Walden K."/>
            <person name="Dewoody J.A."/>
        </authorList>
    </citation>
    <scope>NUCLEOTIDE SEQUENCE [LARGE SCALE GENOMIC DNA]</scope>
    <source>
        <strain evidence="1">ER-17-0199</strain>
        <tissue evidence="1">Blubber</tissue>
    </source>
</reference>
<dbReference type="EMBL" id="JAIQCJ010002302">
    <property type="protein sequence ID" value="KAJ8777583.1"/>
    <property type="molecule type" value="Genomic_DNA"/>
</dbReference>
<name>A0AB34GDZ3_ESCRO</name>
<comment type="caution">
    <text evidence="1">The sequence shown here is derived from an EMBL/GenBank/DDBJ whole genome shotgun (WGS) entry which is preliminary data.</text>
</comment>